<proteinExistence type="predicted"/>
<protein>
    <recommendedName>
        <fullName evidence="4">Septation ring formation regulator EzrA</fullName>
    </recommendedName>
</protein>
<accession>A0A449AHU7</accession>
<dbReference type="Proteomes" id="UP000289506">
    <property type="component" value="Plasmid 13"/>
</dbReference>
<feature type="transmembrane region" description="Helical" evidence="1">
    <location>
        <begin position="6"/>
        <end position="26"/>
    </location>
</feature>
<keyword evidence="1" id="KW-0472">Membrane</keyword>
<dbReference type="AlphaFoldDB" id="A0A449AHU7"/>
<evidence type="ECO:0000313" key="2">
    <source>
        <dbReference type="EMBL" id="VEU64574.1"/>
    </source>
</evidence>
<name>A0A449AHU7_9BACT</name>
<evidence type="ECO:0000313" key="3">
    <source>
        <dbReference type="Proteomes" id="UP000289506"/>
    </source>
</evidence>
<keyword evidence="1" id="KW-0812">Transmembrane</keyword>
<keyword evidence="2" id="KW-0614">Plasmid</keyword>
<dbReference type="RefSeq" id="WP_129720505.1">
    <property type="nucleotide sequence ID" value="NZ_LR214986.1"/>
</dbReference>
<evidence type="ECO:0000256" key="1">
    <source>
        <dbReference type="SAM" id="Phobius"/>
    </source>
</evidence>
<sequence length="515" mass="62297">MVIKVFIWTLFGLFSLLLLVMFIFLIRKLILDAIHKKANSIKNKISILNNNNKTILQKVFYLSKNENKYLELLDYLKDKNNLIYDNITIWNSIYDKTNELLSNHKIIKSFLKLFKLKKIFKKIKFFQLQFDKRGSYIENEWSQIDVNFAHILEITQHIKENLNKKKGFLKTSFNYLDKKANNIRLHFDKINKLKYKGSFDIAKNESEKIISEINDIKDIFNSIEKIEFVMFYQLPLVIKSLKNYDNFDFYEKMNNQYLKLNHNWNRKSFLNIKNELIELYETIHKFKTTNFETFLLDSYLKRNKTFFNRIIKTFKGIIEKNKFVNNTFLNKTMETIKKLHNTLYNESLKNNQKIILIRQMLRLMLKMQQNLVIYHQINFYKINKTKLINDEYLKLSNLYFWTTQNDLLPANVATEENVQFLNNLYQKKINNKIDFITNKKEYQEFIQKISLLIKIIYENREYKKMFEILQVFISKNKSLKSNSRLNNILMDCDIYLKNNNYKEAFKVLKDALKNS</sequence>
<reference evidence="2 3" key="1">
    <citation type="submission" date="2019-01" db="EMBL/GenBank/DDBJ databases">
        <authorList>
            <consortium name="Pathogen Informatics"/>
        </authorList>
    </citation>
    <scope>NUCLEOTIDE SEQUENCE [LARGE SCALE GENOMIC DNA]</scope>
    <source>
        <strain evidence="2 3">NCTC10142</strain>
        <plasmid evidence="3">13</plasmid>
    </source>
</reference>
<keyword evidence="1" id="KW-1133">Transmembrane helix</keyword>
<evidence type="ECO:0008006" key="4">
    <source>
        <dbReference type="Google" id="ProtNLM"/>
    </source>
</evidence>
<organism evidence="2 3">
    <name type="scientific">Mycoplasmopsis cynos</name>
    <dbReference type="NCBI Taxonomy" id="171284"/>
    <lineage>
        <taxon>Bacteria</taxon>
        <taxon>Bacillati</taxon>
        <taxon>Mycoplasmatota</taxon>
        <taxon>Mycoplasmoidales</taxon>
        <taxon>Metamycoplasmataceae</taxon>
        <taxon>Mycoplasmopsis</taxon>
    </lineage>
</organism>
<dbReference type="EMBL" id="LR214986">
    <property type="protein sequence ID" value="VEU64574.1"/>
    <property type="molecule type" value="Genomic_DNA"/>
</dbReference>
<geneLocation type="plasmid" evidence="2 3">
    <name>13</name>
</geneLocation>
<gene>
    <name evidence="2" type="ORF">NCTC10142_00328</name>
</gene>